<evidence type="ECO:0000259" key="1">
    <source>
        <dbReference type="SMART" id="SM00470"/>
    </source>
</evidence>
<evidence type="ECO:0000313" key="2">
    <source>
        <dbReference type="EMBL" id="MBL3690356.1"/>
    </source>
</evidence>
<protein>
    <recommendedName>
        <fullName evidence="1">ParB-like N-terminal domain-containing protein</fullName>
    </recommendedName>
</protein>
<dbReference type="RefSeq" id="WP_202382451.1">
    <property type="nucleotide sequence ID" value="NZ_BAAAMA010000001.1"/>
</dbReference>
<dbReference type="Proteomes" id="UP001646141">
    <property type="component" value="Unassembled WGS sequence"/>
</dbReference>
<dbReference type="InterPro" id="IPR036086">
    <property type="entry name" value="ParB/Sulfiredoxin_sf"/>
</dbReference>
<dbReference type="Pfam" id="PF02195">
    <property type="entry name" value="ParB_N"/>
    <property type="match status" value="1"/>
</dbReference>
<dbReference type="EMBL" id="QYAD01000003">
    <property type="protein sequence ID" value="MBL3690356.1"/>
    <property type="molecule type" value="Genomic_DNA"/>
</dbReference>
<dbReference type="SUPFAM" id="SSF110849">
    <property type="entry name" value="ParB/Sulfiredoxin"/>
    <property type="match status" value="1"/>
</dbReference>
<evidence type="ECO:0000313" key="3">
    <source>
        <dbReference type="Proteomes" id="UP001646141"/>
    </source>
</evidence>
<sequence length="345" mass="38329">MKSAILPDNVTIRPAELDVHTIIVRERQREVSDEHVELLQASIAQTGKQIVPIAVSERPGGALVLIDGAHRLEAAKRDDRSMIRAEIYSGLEEDHENVLEFVTNRARRDLSPAEILTAWETFDLPLYELRAREKQASAGLETLAVRGQIAHSPLTPDRSKRGTESAVSIRAAAVEKTGHKPEWLDKVRTIRDLASSEAAPAQVREAAQRGFEKLQSSTAKVEPVYKQVQKIHEAVLQEQEDPEERKLRAAERRLDEVVRDTTLFKDRMEGDIREVLQLAAGQSPMSREMLRSARVALVHALAALVVVECEVDGSRGEALKRVGSEVTSLLHAQAVRQLGLGVRDD</sequence>
<organism evidence="2 3">
    <name type="scientific">Leucobacter chromiireducens subsp. chromiireducens</name>
    <dbReference type="NCBI Taxonomy" id="660067"/>
    <lineage>
        <taxon>Bacteria</taxon>
        <taxon>Bacillati</taxon>
        <taxon>Actinomycetota</taxon>
        <taxon>Actinomycetes</taxon>
        <taxon>Micrococcales</taxon>
        <taxon>Microbacteriaceae</taxon>
        <taxon>Leucobacter</taxon>
    </lineage>
</organism>
<reference evidence="2 3" key="1">
    <citation type="submission" date="2018-09" db="EMBL/GenBank/DDBJ databases">
        <title>Comparative genomics of Leucobacter spp.</title>
        <authorList>
            <person name="Reis A.C."/>
            <person name="Kolvenbach B.A."/>
            <person name="Corvini P.F.X."/>
            <person name="Nunes O.C."/>
        </authorList>
    </citation>
    <scope>NUCLEOTIDE SEQUENCE [LARGE SCALE GENOMIC DNA]</scope>
    <source>
        <strain evidence="2 3">L-1</strain>
    </source>
</reference>
<accession>A0ABS1SQC9</accession>
<name>A0ABS1SQC9_9MICO</name>
<keyword evidence="3" id="KW-1185">Reference proteome</keyword>
<feature type="domain" description="ParB-like N-terminal" evidence="1">
    <location>
        <begin position="15"/>
        <end position="105"/>
    </location>
</feature>
<dbReference type="SMART" id="SM00470">
    <property type="entry name" value="ParB"/>
    <property type="match status" value="1"/>
</dbReference>
<dbReference type="Gene3D" id="3.90.1530.10">
    <property type="entry name" value="Conserved hypothetical protein from pyrococcus furiosus pfu- 392566-001, ParB domain"/>
    <property type="match status" value="1"/>
</dbReference>
<comment type="caution">
    <text evidence="2">The sequence shown here is derived from an EMBL/GenBank/DDBJ whole genome shotgun (WGS) entry which is preliminary data.</text>
</comment>
<dbReference type="InterPro" id="IPR003115">
    <property type="entry name" value="ParB_N"/>
</dbReference>
<proteinExistence type="predicted"/>
<gene>
    <name evidence="2" type="ORF">D3226_10340</name>
</gene>